<accession>A0AA88ASZ2</accession>
<evidence type="ECO:0000256" key="3">
    <source>
        <dbReference type="ARBA" id="ARBA00022496"/>
    </source>
</evidence>
<keyword evidence="3" id="KW-0410">Iron transport</keyword>
<feature type="transmembrane region" description="Helical" evidence="10">
    <location>
        <begin position="525"/>
        <end position="549"/>
    </location>
</feature>
<keyword evidence="3" id="KW-0406">Ion transport</keyword>
<feature type="region of interest" description="Disordered" evidence="9">
    <location>
        <begin position="298"/>
        <end position="339"/>
    </location>
</feature>
<dbReference type="InterPro" id="IPR052843">
    <property type="entry name" value="ER_body_metal_sequester"/>
</dbReference>
<keyword evidence="12" id="KW-1185">Reference proteome</keyword>
<dbReference type="Pfam" id="PF01988">
    <property type="entry name" value="VIT1"/>
    <property type="match status" value="1"/>
</dbReference>
<proteinExistence type="inferred from homology"/>
<dbReference type="InterPro" id="IPR008217">
    <property type="entry name" value="Ccc1_fam"/>
</dbReference>
<dbReference type="Gramene" id="FCD_00000262-RA">
    <property type="protein sequence ID" value="FCD_00000262-RA:cds"/>
    <property type="gene ID" value="FCD_00000262"/>
</dbReference>
<evidence type="ECO:0000256" key="5">
    <source>
        <dbReference type="ARBA" id="ARBA00022692"/>
    </source>
</evidence>
<dbReference type="GO" id="GO:0005774">
    <property type="term" value="C:vacuolar membrane"/>
    <property type="evidence" value="ECO:0007669"/>
    <property type="project" value="UniProtKB-SubCell"/>
</dbReference>
<evidence type="ECO:0000256" key="2">
    <source>
        <dbReference type="ARBA" id="ARBA00007049"/>
    </source>
</evidence>
<feature type="region of interest" description="Disordered" evidence="9">
    <location>
        <begin position="17"/>
        <end position="97"/>
    </location>
</feature>
<feature type="compositionally biased region" description="Low complexity" evidence="9">
    <location>
        <begin position="132"/>
        <end position="141"/>
    </location>
</feature>
<feature type="compositionally biased region" description="Polar residues" evidence="9">
    <location>
        <begin position="329"/>
        <end position="339"/>
    </location>
</feature>
<comment type="caution">
    <text evidence="11">The sequence shown here is derived from an EMBL/GenBank/DDBJ whole genome shotgun (WGS) entry which is preliminary data.</text>
</comment>
<feature type="compositionally biased region" description="Basic and acidic residues" evidence="9">
    <location>
        <begin position="317"/>
        <end position="327"/>
    </location>
</feature>
<keyword evidence="6 10" id="KW-1133">Transmembrane helix</keyword>
<feature type="transmembrane region" description="Helical" evidence="10">
    <location>
        <begin position="561"/>
        <end position="580"/>
    </location>
</feature>
<feature type="region of interest" description="Disordered" evidence="9">
    <location>
        <begin position="132"/>
        <end position="182"/>
    </location>
</feature>
<evidence type="ECO:0008006" key="13">
    <source>
        <dbReference type="Google" id="ProtNLM"/>
    </source>
</evidence>
<dbReference type="GO" id="GO:0030026">
    <property type="term" value="P:intracellular manganese ion homeostasis"/>
    <property type="evidence" value="ECO:0007669"/>
    <property type="project" value="InterPro"/>
</dbReference>
<protein>
    <recommendedName>
        <fullName evidence="13">Membrane protein of ER body-like protein</fullName>
    </recommendedName>
</protein>
<dbReference type="GO" id="GO:0005384">
    <property type="term" value="F:manganese ion transmembrane transporter activity"/>
    <property type="evidence" value="ECO:0007669"/>
    <property type="project" value="InterPro"/>
</dbReference>
<dbReference type="GO" id="GO:0006826">
    <property type="term" value="P:iron ion transport"/>
    <property type="evidence" value="ECO:0007669"/>
    <property type="project" value="UniProtKB-KW"/>
</dbReference>
<keyword evidence="4" id="KW-0926">Vacuole</keyword>
<keyword evidence="5 10" id="KW-0812">Transmembrane</keyword>
<sequence length="644" mass="70571">MVVVKPWEEVEVEVEDKEVALRGRLPRQQSNTTTTVTTSKVGDESSDKSSESSSDEEVNGTPRNGGVSNGENGETKSTNGHSGFDDRYADFPVSDETPADQTLELNTADIKVENISIVNYQYEVKVEKNASSAAFSSSPSSQQENGKYVSRSNGTITTTTTTEPEEANTRSRNEEEEEKGQELDLERLYQRQGQHEFVCPNCRACITKVIIRELEIRPPSSPPPRRIRCTSCFSFLSLAGKIFWPDSNKEDTHILGEPVSSDGSCEPPRVQSSQAVSSTTVVAKQIVVASITETTQPLELVSEMPSDQKTEPAPTNKTREHKLEEIRPNQPSSDNSNEITGLQEQVPSRNAASVLEEPIVVSRLITTEHSITGVQEKVPPTYSYGTLHDKKNPLLKLFGAFFSAKRFRDNLDKNGHSETRINITTRDPILAPIQGPSKSWEILKSIVYGGIAESIASLGIVTSAASGDASTLNIVSLALANLLGGLFIIVHNIWELKGDKSKVHCSRTNELVDRYQEVLGRRENFILHAFAAILSFLVFGLVPPVVYGFTFRQTDDKDLKLAAVAAASLICIALLAIAKAQIQNPHKYFKTVTYYIVIGLGVSGVSYLAGQLINQLIEKFESSESTPAFTLPLPGMGIAKWGSY</sequence>
<gene>
    <name evidence="11" type="ORF">TIFTF001_019443</name>
</gene>
<evidence type="ECO:0000256" key="1">
    <source>
        <dbReference type="ARBA" id="ARBA00004128"/>
    </source>
</evidence>
<feature type="compositionally biased region" description="Polar residues" evidence="9">
    <location>
        <begin position="69"/>
        <end position="81"/>
    </location>
</feature>
<evidence type="ECO:0000313" key="11">
    <source>
        <dbReference type="EMBL" id="GMN50281.1"/>
    </source>
</evidence>
<comment type="subcellular location">
    <subcellularLocation>
        <location evidence="1">Vacuole membrane</location>
        <topology evidence="1">Multi-pass membrane protein</topology>
    </subcellularLocation>
</comment>
<comment type="catalytic activity">
    <reaction evidence="8">
        <text>Fe(2+)(in) = Fe(2+)(out)</text>
        <dbReference type="Rhea" id="RHEA:28486"/>
        <dbReference type="ChEBI" id="CHEBI:29033"/>
    </reaction>
    <physiologicalReaction direction="left-to-right" evidence="8">
        <dbReference type="Rhea" id="RHEA:28487"/>
    </physiologicalReaction>
</comment>
<feature type="compositionally biased region" description="Basic and acidic residues" evidence="9">
    <location>
        <begin position="41"/>
        <end position="50"/>
    </location>
</feature>
<dbReference type="Proteomes" id="UP001187192">
    <property type="component" value="Unassembled WGS sequence"/>
</dbReference>
<comment type="similarity">
    <text evidence="2">Belongs to the CCC1 family.</text>
</comment>
<reference evidence="11" key="1">
    <citation type="submission" date="2023-07" db="EMBL/GenBank/DDBJ databases">
        <title>draft genome sequence of fig (Ficus carica).</title>
        <authorList>
            <person name="Takahashi T."/>
            <person name="Nishimura K."/>
        </authorList>
    </citation>
    <scope>NUCLEOTIDE SEQUENCE</scope>
</reference>
<evidence type="ECO:0000256" key="9">
    <source>
        <dbReference type="SAM" id="MobiDB-lite"/>
    </source>
</evidence>
<dbReference type="PANTHER" id="PTHR38937:SF2">
    <property type="entry name" value="MEMBRANE PROTEIN OF ER BODY-LIKE PROTEIN ISOFORM X1"/>
    <property type="match status" value="1"/>
</dbReference>
<evidence type="ECO:0000256" key="4">
    <source>
        <dbReference type="ARBA" id="ARBA00022554"/>
    </source>
</evidence>
<feature type="transmembrane region" description="Helical" evidence="10">
    <location>
        <begin position="592"/>
        <end position="613"/>
    </location>
</feature>
<name>A0AA88ASZ2_FICCA</name>
<evidence type="ECO:0000256" key="7">
    <source>
        <dbReference type="ARBA" id="ARBA00023136"/>
    </source>
</evidence>
<evidence type="ECO:0000256" key="10">
    <source>
        <dbReference type="SAM" id="Phobius"/>
    </source>
</evidence>
<dbReference type="PANTHER" id="PTHR38937">
    <property type="entry name" value="MEMBRANE PROTEIN OF ER BODY-LIKE PROTEIN"/>
    <property type="match status" value="1"/>
</dbReference>
<evidence type="ECO:0000256" key="6">
    <source>
        <dbReference type="ARBA" id="ARBA00022989"/>
    </source>
</evidence>
<dbReference type="AlphaFoldDB" id="A0AA88ASZ2"/>
<feature type="transmembrane region" description="Helical" evidence="10">
    <location>
        <begin position="474"/>
        <end position="494"/>
    </location>
</feature>
<feature type="compositionally biased region" description="Polar residues" evidence="9">
    <location>
        <begin position="142"/>
        <end position="154"/>
    </location>
</feature>
<organism evidence="11 12">
    <name type="scientific">Ficus carica</name>
    <name type="common">Common fig</name>
    <dbReference type="NCBI Taxonomy" id="3494"/>
    <lineage>
        <taxon>Eukaryota</taxon>
        <taxon>Viridiplantae</taxon>
        <taxon>Streptophyta</taxon>
        <taxon>Embryophyta</taxon>
        <taxon>Tracheophyta</taxon>
        <taxon>Spermatophyta</taxon>
        <taxon>Magnoliopsida</taxon>
        <taxon>eudicotyledons</taxon>
        <taxon>Gunneridae</taxon>
        <taxon>Pentapetalae</taxon>
        <taxon>rosids</taxon>
        <taxon>fabids</taxon>
        <taxon>Rosales</taxon>
        <taxon>Moraceae</taxon>
        <taxon>Ficeae</taxon>
        <taxon>Ficus</taxon>
    </lineage>
</organism>
<evidence type="ECO:0000313" key="12">
    <source>
        <dbReference type="Proteomes" id="UP001187192"/>
    </source>
</evidence>
<keyword evidence="3" id="KW-0408">Iron</keyword>
<keyword evidence="3" id="KW-0813">Transport</keyword>
<keyword evidence="7 10" id="KW-0472">Membrane</keyword>
<evidence type="ECO:0000256" key="8">
    <source>
        <dbReference type="ARBA" id="ARBA00044464"/>
    </source>
</evidence>
<dbReference type="EMBL" id="BTGU01000033">
    <property type="protein sequence ID" value="GMN50281.1"/>
    <property type="molecule type" value="Genomic_DNA"/>
</dbReference>